<accession>A0AAV8YEC7</accession>
<dbReference type="EMBL" id="JAPWTK010000112">
    <property type="protein sequence ID" value="KAJ8949719.1"/>
    <property type="molecule type" value="Genomic_DNA"/>
</dbReference>
<proteinExistence type="predicted"/>
<evidence type="ECO:0000313" key="2">
    <source>
        <dbReference type="Proteomes" id="UP001162162"/>
    </source>
</evidence>
<dbReference type="Gene3D" id="4.10.365.10">
    <property type="entry name" value="p27"/>
    <property type="match status" value="1"/>
</dbReference>
<dbReference type="Proteomes" id="UP001162162">
    <property type="component" value="Unassembled WGS sequence"/>
</dbReference>
<dbReference type="InterPro" id="IPR044898">
    <property type="entry name" value="CDI_dom_sf"/>
</dbReference>
<reference evidence="1" key="1">
    <citation type="journal article" date="2023" name="Insect Mol. Biol.">
        <title>Genome sequencing provides insights into the evolution of gene families encoding plant cell wall-degrading enzymes in longhorned beetles.</title>
        <authorList>
            <person name="Shin N.R."/>
            <person name="Okamura Y."/>
            <person name="Kirsch R."/>
            <person name="Pauchet Y."/>
        </authorList>
    </citation>
    <scope>NUCLEOTIDE SEQUENCE</scope>
    <source>
        <strain evidence="1">AMC_N1</strain>
    </source>
</reference>
<dbReference type="AlphaFoldDB" id="A0AAV8YEC7"/>
<evidence type="ECO:0000313" key="1">
    <source>
        <dbReference type="EMBL" id="KAJ8949719.1"/>
    </source>
</evidence>
<gene>
    <name evidence="1" type="ORF">NQ318_013588</name>
</gene>
<sequence length="219" mass="24947">MDSFVCKIVVLECKEQRVLKPRRVDERANLARFSKASSIKKCLFGVASSADTEKMLQEQYDADRQRFSEKFGFDIEEIENMECENNENAINGQPVVSKKRVAEKRVLKAKRRVFKPHNRQAIMTGSFFRVSQRAKRPSVTHQPMQVPARFLARPVQVPNLVSESSLATRRGSKKRILFLETGRSSSEGIMSSDVFSKTLNTGPHNTQLGHKEKVVAMQF</sequence>
<organism evidence="1 2">
    <name type="scientific">Aromia moschata</name>
    <dbReference type="NCBI Taxonomy" id="1265417"/>
    <lineage>
        <taxon>Eukaryota</taxon>
        <taxon>Metazoa</taxon>
        <taxon>Ecdysozoa</taxon>
        <taxon>Arthropoda</taxon>
        <taxon>Hexapoda</taxon>
        <taxon>Insecta</taxon>
        <taxon>Pterygota</taxon>
        <taxon>Neoptera</taxon>
        <taxon>Endopterygota</taxon>
        <taxon>Coleoptera</taxon>
        <taxon>Polyphaga</taxon>
        <taxon>Cucujiformia</taxon>
        <taxon>Chrysomeloidea</taxon>
        <taxon>Cerambycidae</taxon>
        <taxon>Cerambycinae</taxon>
        <taxon>Callichromatini</taxon>
        <taxon>Aromia</taxon>
    </lineage>
</organism>
<protein>
    <submittedName>
        <fullName evidence="1">Uncharacterized protein</fullName>
    </submittedName>
</protein>
<name>A0AAV8YEC7_9CUCU</name>
<keyword evidence="2" id="KW-1185">Reference proteome</keyword>
<comment type="caution">
    <text evidence="1">The sequence shown here is derived from an EMBL/GenBank/DDBJ whole genome shotgun (WGS) entry which is preliminary data.</text>
</comment>